<evidence type="ECO:0000256" key="9">
    <source>
        <dbReference type="ARBA" id="ARBA00023049"/>
    </source>
</evidence>
<comment type="caution">
    <text evidence="13">The sequence shown here is derived from an EMBL/GenBank/DDBJ whole genome shotgun (WGS) entry which is preliminary data.</text>
</comment>
<dbReference type="GO" id="GO:0008270">
    <property type="term" value="F:zinc ion binding"/>
    <property type="evidence" value="ECO:0007669"/>
    <property type="project" value="UniProtKB-UniRule"/>
</dbReference>
<gene>
    <name evidence="11" type="primary">htpX</name>
    <name evidence="13" type="ORF">C498_18748</name>
</gene>
<keyword evidence="4 11" id="KW-0812">Transmembrane</keyword>
<dbReference type="AlphaFoldDB" id="A0A384KU47"/>
<keyword evidence="6 11" id="KW-0378">Hydrolase</keyword>
<dbReference type="GO" id="GO:0004222">
    <property type="term" value="F:metalloendopeptidase activity"/>
    <property type="evidence" value="ECO:0007669"/>
    <property type="project" value="UniProtKB-UniRule"/>
</dbReference>
<dbReference type="Gene3D" id="3.30.2010.10">
    <property type="entry name" value="Metalloproteases ('zincins'), catalytic domain"/>
    <property type="match status" value="1"/>
</dbReference>
<feature type="transmembrane region" description="Helical" evidence="11">
    <location>
        <begin position="12"/>
        <end position="32"/>
    </location>
</feature>
<keyword evidence="5 11" id="KW-0479">Metal-binding</keyword>
<evidence type="ECO:0000256" key="2">
    <source>
        <dbReference type="ARBA" id="ARBA00022475"/>
    </source>
</evidence>
<dbReference type="Pfam" id="PF01435">
    <property type="entry name" value="Peptidase_M48"/>
    <property type="match status" value="1"/>
</dbReference>
<dbReference type="EMBL" id="AOHU01000105">
    <property type="protein sequence ID" value="ELY24316.1"/>
    <property type="molecule type" value="Genomic_DNA"/>
</dbReference>
<evidence type="ECO:0000256" key="11">
    <source>
        <dbReference type="HAMAP-Rule" id="MF_00188"/>
    </source>
</evidence>
<dbReference type="EC" id="3.4.24.-" evidence="11"/>
<keyword evidence="8 11" id="KW-1133">Transmembrane helix</keyword>
<sequence length="293" mass="32763">MNWKPDWGLRGRMALTMFLLFALYIVFAGLLAWYFDGLFIMAGFMGVFLFAQFFFSDKIALYSMGASVVDEDDGPQARKLHAMVGRLSQQADLPKPKVAIADTRVPNAFATGRSQKSSAVCVTTGLMETLDDDELEGVIAHELAHVKNRDVMVMTIASFLSSIAFLIVRWGWLFGGDDNRQNAPVIVAIIASLVVWIISYLLIRALSRYREYAADRGAAVITGRPSALASALLKISGRMDNVPKRDMRDTSEMNAFFIIPIKSDFIGRLFSTHPSTENRVERLRDMEREMETA</sequence>
<feature type="binding site" evidence="11">
    <location>
        <position position="141"/>
    </location>
    <ligand>
        <name>Zn(2+)</name>
        <dbReference type="ChEBI" id="CHEBI:29105"/>
        <note>catalytic</note>
    </ligand>
</feature>
<dbReference type="PANTHER" id="PTHR43221">
    <property type="entry name" value="PROTEASE HTPX"/>
    <property type="match status" value="1"/>
</dbReference>
<dbReference type="PANTHER" id="PTHR43221:SF2">
    <property type="entry name" value="PROTEASE HTPX HOMOLOG"/>
    <property type="match status" value="1"/>
</dbReference>
<feature type="active site" evidence="11">
    <location>
        <position position="142"/>
    </location>
</feature>
<name>A0A384KU47_HALVD</name>
<feature type="binding site" evidence="11">
    <location>
        <position position="211"/>
    </location>
    <ligand>
        <name>Zn(2+)</name>
        <dbReference type="ChEBI" id="CHEBI:29105"/>
        <note>catalytic</note>
    </ligand>
</feature>
<dbReference type="GeneID" id="8924762"/>
<feature type="transmembrane region" description="Helical" evidence="11">
    <location>
        <begin position="184"/>
        <end position="203"/>
    </location>
</feature>
<keyword evidence="10 11" id="KW-0472">Membrane</keyword>
<proteinExistence type="inferred from homology"/>
<feature type="transmembrane region" description="Helical" evidence="11">
    <location>
        <begin position="151"/>
        <end position="172"/>
    </location>
</feature>
<dbReference type="NCBIfam" id="NF002669">
    <property type="entry name" value="PRK02391.1"/>
    <property type="match status" value="1"/>
</dbReference>
<keyword evidence="7 11" id="KW-0862">Zinc</keyword>
<dbReference type="InterPro" id="IPR050083">
    <property type="entry name" value="HtpX_protease"/>
</dbReference>
<evidence type="ECO:0000259" key="12">
    <source>
        <dbReference type="Pfam" id="PF01435"/>
    </source>
</evidence>
<evidence type="ECO:0000256" key="7">
    <source>
        <dbReference type="ARBA" id="ARBA00022833"/>
    </source>
</evidence>
<evidence type="ECO:0000256" key="6">
    <source>
        <dbReference type="ARBA" id="ARBA00022801"/>
    </source>
</evidence>
<evidence type="ECO:0000256" key="10">
    <source>
        <dbReference type="ARBA" id="ARBA00023136"/>
    </source>
</evidence>
<dbReference type="Proteomes" id="UP000011532">
    <property type="component" value="Unassembled WGS sequence"/>
</dbReference>
<reference evidence="13 14" key="2">
    <citation type="journal article" date="2014" name="PLoS Genet.">
        <title>Phylogenetically driven sequencing of extremely halophilic archaea reveals strategies for static and dynamic osmo-response.</title>
        <authorList>
            <person name="Becker E.A."/>
            <person name="Seitzer P.M."/>
            <person name="Tritt A."/>
            <person name="Larsen D."/>
            <person name="Krusor M."/>
            <person name="Yao A.I."/>
            <person name="Wu D."/>
            <person name="Madern D."/>
            <person name="Eisen J.A."/>
            <person name="Darling A.E."/>
            <person name="Facciotti M.T."/>
        </authorList>
    </citation>
    <scope>NUCLEOTIDE SEQUENCE [LARGE SCALE GENOMIC DNA]</scope>
    <source>
        <strain evidence="14">ATCC 29605 / DSM 3757 / JCM 8879 / NBRC 14742 / NCIMB 2012 / VKM B-1768 / DS2</strain>
    </source>
</reference>
<evidence type="ECO:0000256" key="5">
    <source>
        <dbReference type="ARBA" id="ARBA00022723"/>
    </source>
</evidence>
<accession>A0A384KU47</accession>
<keyword evidence="13" id="KW-0346">Stress response</keyword>
<feature type="binding site" evidence="11">
    <location>
        <position position="145"/>
    </location>
    <ligand>
        <name>Zn(2+)</name>
        <dbReference type="ChEBI" id="CHEBI:29105"/>
        <note>catalytic</note>
    </ligand>
</feature>
<keyword evidence="2 11" id="KW-1003">Cell membrane</keyword>
<comment type="cofactor">
    <cofactor evidence="11">
        <name>Zn(2+)</name>
        <dbReference type="ChEBI" id="CHEBI:29105"/>
    </cofactor>
    <text evidence="11">Binds 1 zinc ion per subunit.</text>
</comment>
<feature type="domain" description="Peptidase M48" evidence="12">
    <location>
        <begin position="76"/>
        <end position="286"/>
    </location>
</feature>
<keyword evidence="3 11" id="KW-0645">Protease</keyword>
<evidence type="ECO:0000256" key="8">
    <source>
        <dbReference type="ARBA" id="ARBA00022989"/>
    </source>
</evidence>
<dbReference type="HAMAP" id="MF_00188">
    <property type="entry name" value="Pept_M48_protease_HtpX"/>
    <property type="match status" value="1"/>
</dbReference>
<comment type="subcellular location">
    <subcellularLocation>
        <location evidence="11">Cell membrane</location>
        <topology evidence="11">Multi-pass membrane protein</topology>
    </subcellularLocation>
</comment>
<dbReference type="GO" id="GO:0006508">
    <property type="term" value="P:proteolysis"/>
    <property type="evidence" value="ECO:0007669"/>
    <property type="project" value="UniProtKB-KW"/>
</dbReference>
<feature type="transmembrane region" description="Helical" evidence="11">
    <location>
        <begin position="38"/>
        <end position="55"/>
    </location>
</feature>
<evidence type="ECO:0000313" key="13">
    <source>
        <dbReference type="EMBL" id="ELY24316.1"/>
    </source>
</evidence>
<evidence type="ECO:0000256" key="4">
    <source>
        <dbReference type="ARBA" id="ARBA00022692"/>
    </source>
</evidence>
<evidence type="ECO:0000313" key="14">
    <source>
        <dbReference type="Proteomes" id="UP000011532"/>
    </source>
</evidence>
<comment type="similarity">
    <text evidence="1 11">Belongs to the peptidase M48B family.</text>
</comment>
<organism evidence="13 14">
    <name type="scientific">Haloferax volcanii (strain ATCC 29605 / DSM 3757 / JCM 8879 / NBRC 14742 / NCIMB 2012 / VKM B-1768 / DS2)</name>
    <name type="common">Halobacterium volcanii</name>
    <dbReference type="NCBI Taxonomy" id="309800"/>
    <lineage>
        <taxon>Archaea</taxon>
        <taxon>Methanobacteriati</taxon>
        <taxon>Methanobacteriota</taxon>
        <taxon>Stenosarchaea group</taxon>
        <taxon>Halobacteria</taxon>
        <taxon>Halobacteriales</taxon>
        <taxon>Haloferacaceae</taxon>
        <taxon>Haloferax</taxon>
    </lineage>
</organism>
<evidence type="ECO:0000256" key="1">
    <source>
        <dbReference type="ARBA" id="ARBA00009779"/>
    </source>
</evidence>
<dbReference type="InterPro" id="IPR022919">
    <property type="entry name" value="Pept_M48_protease_HtpX"/>
</dbReference>
<dbReference type="RefSeq" id="WP_004045186.1">
    <property type="nucleotide sequence ID" value="NC_013967.1"/>
</dbReference>
<dbReference type="InterPro" id="IPR001915">
    <property type="entry name" value="Peptidase_M48"/>
</dbReference>
<keyword evidence="9 11" id="KW-0482">Metalloprotease</keyword>
<dbReference type="GO" id="GO:0005886">
    <property type="term" value="C:plasma membrane"/>
    <property type="evidence" value="ECO:0007669"/>
    <property type="project" value="UniProtKB-SubCell"/>
</dbReference>
<reference evidence="14" key="1">
    <citation type="submission" date="2012-11" db="EMBL/GenBank/DDBJ databases">
        <authorList>
            <person name="Becker E.A."/>
            <person name="Seitzer P."/>
            <person name="Tritt A."/>
            <person name="Larsen D."/>
            <person name="Yao A."/>
            <person name="Wu D."/>
            <person name="Darling A."/>
            <person name="Eisen J.A."/>
            <person name="Facciotti M.T."/>
        </authorList>
    </citation>
    <scope>NUCLEOTIDE SEQUENCE [LARGE SCALE GENOMIC DNA]</scope>
    <source>
        <strain evidence="14">ATCC 29605 / DSM 3757 / JCM 8879 / NBRC 14742 / NCIMB 2012 / VKM B-1768 / DS2</strain>
    </source>
</reference>
<dbReference type="CDD" id="cd07327">
    <property type="entry name" value="M48B_HtpX_like"/>
    <property type="match status" value="1"/>
</dbReference>
<protein>
    <recommendedName>
        <fullName evidence="11">Protease HtpX homolog</fullName>
        <ecNumber evidence="11">3.4.24.-</ecNumber>
    </recommendedName>
</protein>
<evidence type="ECO:0000256" key="3">
    <source>
        <dbReference type="ARBA" id="ARBA00022670"/>
    </source>
</evidence>
<dbReference type="OrthoDB" id="28389at2157"/>